<dbReference type="SUPFAM" id="SSF47090">
    <property type="entry name" value="PGBD-like"/>
    <property type="match status" value="1"/>
</dbReference>
<comment type="caution">
    <text evidence="3">The sequence shown here is derived from an EMBL/GenBank/DDBJ whole genome shotgun (WGS) entry which is preliminary data.</text>
</comment>
<organism evidence="3 4">
    <name type="scientific">Streptomyces kaniharaensis</name>
    <dbReference type="NCBI Taxonomy" id="212423"/>
    <lineage>
        <taxon>Bacteria</taxon>
        <taxon>Bacillati</taxon>
        <taxon>Actinomycetota</taxon>
        <taxon>Actinomycetes</taxon>
        <taxon>Kitasatosporales</taxon>
        <taxon>Streptomycetaceae</taxon>
        <taxon>Streptomyces</taxon>
    </lineage>
</organism>
<evidence type="ECO:0000313" key="3">
    <source>
        <dbReference type="EMBL" id="MQS16698.1"/>
    </source>
</evidence>
<name>A0A6N7L2F8_9ACTN</name>
<protein>
    <submittedName>
        <fullName evidence="3">Peptidoglycan-binding protein</fullName>
    </submittedName>
</protein>
<keyword evidence="4" id="KW-1185">Reference proteome</keyword>
<evidence type="ECO:0000259" key="2">
    <source>
        <dbReference type="Pfam" id="PF01471"/>
    </source>
</evidence>
<gene>
    <name evidence="3" type="ORF">F7Q99_32050</name>
</gene>
<evidence type="ECO:0000313" key="4">
    <source>
        <dbReference type="Proteomes" id="UP000450000"/>
    </source>
</evidence>
<dbReference type="Pfam" id="PF01471">
    <property type="entry name" value="PG_binding_1"/>
    <property type="match status" value="1"/>
</dbReference>
<dbReference type="InterPro" id="IPR036365">
    <property type="entry name" value="PGBD-like_sf"/>
</dbReference>
<feature type="region of interest" description="Disordered" evidence="1">
    <location>
        <begin position="1"/>
        <end position="25"/>
    </location>
</feature>
<dbReference type="AlphaFoldDB" id="A0A6N7L2F8"/>
<feature type="domain" description="Peptidoglycan binding-like" evidence="2">
    <location>
        <begin position="25"/>
        <end position="81"/>
    </location>
</feature>
<dbReference type="Proteomes" id="UP000450000">
    <property type="component" value="Unassembled WGS sequence"/>
</dbReference>
<proteinExistence type="predicted"/>
<sequence length="89" mass="9122">MVGGSPCTAARKASARLEPGTSGTDDVAEAQCLLQRLGYLLGARGIDGRYGSYTQQAVSSLQQLAGIAVDGIVGPSTWQLLRTRAAQGG</sequence>
<dbReference type="InterPro" id="IPR002477">
    <property type="entry name" value="Peptidoglycan-bd-like"/>
</dbReference>
<accession>A0A6N7L2F8</accession>
<dbReference type="InterPro" id="IPR036366">
    <property type="entry name" value="PGBDSf"/>
</dbReference>
<reference evidence="3 4" key="1">
    <citation type="submission" date="2019-09" db="EMBL/GenBank/DDBJ databases">
        <title>Genome Sequences of Streptomyces kaniharaensis ATCC 21070.</title>
        <authorList>
            <person name="Zhu W."/>
            <person name="De Crecy-Lagard V."/>
            <person name="Richards N.G."/>
        </authorList>
    </citation>
    <scope>NUCLEOTIDE SEQUENCE [LARGE SCALE GENOMIC DNA]</scope>
    <source>
        <strain evidence="3 4">SF-557</strain>
    </source>
</reference>
<evidence type="ECO:0000256" key="1">
    <source>
        <dbReference type="SAM" id="MobiDB-lite"/>
    </source>
</evidence>
<dbReference type="Gene3D" id="1.10.101.10">
    <property type="entry name" value="PGBD-like superfamily/PGBD"/>
    <property type="match status" value="1"/>
</dbReference>
<dbReference type="EMBL" id="WBOF01000003">
    <property type="protein sequence ID" value="MQS16698.1"/>
    <property type="molecule type" value="Genomic_DNA"/>
</dbReference>